<evidence type="ECO:0000256" key="2">
    <source>
        <dbReference type="SAM" id="Phobius"/>
    </source>
</evidence>
<evidence type="ECO:0000313" key="4">
    <source>
        <dbReference type="Proteomes" id="UP001153148"/>
    </source>
</evidence>
<reference evidence="3" key="1">
    <citation type="submission" date="2021-03" db="EMBL/GenBank/DDBJ databases">
        <authorList>
            <person name="Tran Van P."/>
        </authorList>
    </citation>
    <scope>NUCLEOTIDE SEQUENCE</scope>
</reference>
<dbReference type="Proteomes" id="UP001153148">
    <property type="component" value="Unassembled WGS sequence"/>
</dbReference>
<protein>
    <submittedName>
        <fullName evidence="3">Uncharacterized protein</fullName>
    </submittedName>
</protein>
<evidence type="ECO:0000313" key="3">
    <source>
        <dbReference type="EMBL" id="CAG2061586.1"/>
    </source>
</evidence>
<keyword evidence="2" id="KW-0812">Transmembrane</keyword>
<evidence type="ECO:0000256" key="1">
    <source>
        <dbReference type="SAM" id="MobiDB-lite"/>
    </source>
</evidence>
<proteinExistence type="predicted"/>
<sequence>MAENGVIKSRLLNGKHDMNEMNGKDSDFSNHVKNGKFRHESNSPSMGKQLGIKGGFWTATICYLVLFPLLFLRLLKRLLFGERSIRDTSLQAYPITLYSLSPHLNHIDRADSSMLVHHLRWTVMWSAYTANPLAINPTFIDQSRHIFIQVALRLSRGLSLTPFQTHSFTEKFWKHLGKNSGPLTSRPQSWSAISHHTLITVMKAGIKL</sequence>
<feature type="region of interest" description="Disordered" evidence="1">
    <location>
        <begin position="16"/>
        <end position="44"/>
    </location>
</feature>
<feature type="compositionally biased region" description="Basic and acidic residues" evidence="1">
    <location>
        <begin position="16"/>
        <end position="30"/>
    </location>
</feature>
<comment type="caution">
    <text evidence="3">The sequence shown here is derived from an EMBL/GenBank/DDBJ whole genome shotgun (WGS) entry which is preliminary data.</text>
</comment>
<dbReference type="EMBL" id="CAJPIN010016424">
    <property type="protein sequence ID" value="CAG2061586.1"/>
    <property type="molecule type" value="Genomic_DNA"/>
</dbReference>
<keyword evidence="2" id="KW-0472">Membrane</keyword>
<feature type="transmembrane region" description="Helical" evidence="2">
    <location>
        <begin position="54"/>
        <end position="75"/>
    </location>
</feature>
<accession>A0ABN7P3B3</accession>
<name>A0ABN7P3B3_TIMPD</name>
<organism evidence="3 4">
    <name type="scientific">Timema podura</name>
    <name type="common">Walking stick</name>
    <dbReference type="NCBI Taxonomy" id="61482"/>
    <lineage>
        <taxon>Eukaryota</taxon>
        <taxon>Metazoa</taxon>
        <taxon>Ecdysozoa</taxon>
        <taxon>Arthropoda</taxon>
        <taxon>Hexapoda</taxon>
        <taxon>Insecta</taxon>
        <taxon>Pterygota</taxon>
        <taxon>Neoptera</taxon>
        <taxon>Polyneoptera</taxon>
        <taxon>Phasmatodea</taxon>
        <taxon>Timematodea</taxon>
        <taxon>Timematoidea</taxon>
        <taxon>Timematidae</taxon>
        <taxon>Timema</taxon>
    </lineage>
</organism>
<keyword evidence="4" id="KW-1185">Reference proteome</keyword>
<gene>
    <name evidence="3" type="ORF">TPAB3V08_LOCUS8540</name>
</gene>
<keyword evidence="2" id="KW-1133">Transmembrane helix</keyword>